<protein>
    <submittedName>
        <fullName evidence="1">Uncharacterized protein</fullName>
    </submittedName>
</protein>
<evidence type="ECO:0000313" key="1">
    <source>
        <dbReference type="EMBL" id="CAM9962610.1"/>
    </source>
</evidence>
<accession>A0AC59YTR4</accession>
<proteinExistence type="predicted"/>
<sequence>MAGVVPYCGQAQHLLSHLHPFLQCQRLHCAIYLVNNTTFNPGKLCNVGFWEAMQEEDWDCVFFHDVNLLPEDDHNLYICNIFPAPVPWPSTSSTTTKGQGRLPEMPCASNSPCLCRLPYQGYRGGVFALCPIHYLRISGFPSTSWGWDQEDSDVTARLQRGRMLLLWLHLLFGCYHMLEEGQDPSLKQSSQR</sequence>
<organism evidence="1 2">
    <name type="scientific">Rangifer tarandus platyrhynchus</name>
    <name type="common">Svalbard reindeer</name>
    <dbReference type="NCBI Taxonomy" id="3082113"/>
    <lineage>
        <taxon>Eukaryota</taxon>
        <taxon>Metazoa</taxon>
        <taxon>Chordata</taxon>
        <taxon>Craniata</taxon>
        <taxon>Vertebrata</taxon>
        <taxon>Euteleostomi</taxon>
        <taxon>Mammalia</taxon>
        <taxon>Eutheria</taxon>
        <taxon>Laurasiatheria</taxon>
        <taxon>Artiodactyla</taxon>
        <taxon>Ruminantia</taxon>
        <taxon>Pecora</taxon>
        <taxon>Cervidae</taxon>
        <taxon>Odocoileinae</taxon>
        <taxon>Rangifer</taxon>
    </lineage>
</organism>
<evidence type="ECO:0000313" key="2">
    <source>
        <dbReference type="Proteomes" id="UP001162501"/>
    </source>
</evidence>
<name>A0AC59YTR4_RANTA</name>
<reference evidence="1" key="2">
    <citation type="submission" date="2025-03" db="EMBL/GenBank/DDBJ databases">
        <authorList>
            <consortium name="ELIXIR-Norway"/>
            <consortium name="Elixir Norway"/>
        </authorList>
    </citation>
    <scope>NUCLEOTIDE SEQUENCE</scope>
</reference>
<reference evidence="1" key="1">
    <citation type="submission" date="2023-05" db="EMBL/GenBank/DDBJ databases">
        <authorList>
            <consortium name="ELIXIR-Norway"/>
        </authorList>
    </citation>
    <scope>NUCLEOTIDE SEQUENCE</scope>
</reference>
<dbReference type="EMBL" id="OX596104">
    <property type="protein sequence ID" value="CAM9962610.1"/>
    <property type="molecule type" value="Genomic_DNA"/>
</dbReference>
<dbReference type="Proteomes" id="UP001162501">
    <property type="component" value="Chromosome 20"/>
</dbReference>
<gene>
    <name evidence="1" type="ORF">MRATA1EN22A_LOCUS9979</name>
</gene>